<comment type="caution">
    <text evidence="2">The sequence shown here is derived from an EMBL/GenBank/DDBJ whole genome shotgun (WGS) entry which is preliminary data.</text>
</comment>
<organism evidence="2 3">
    <name type="scientific">Flavobacterium procerum</name>
    <dbReference type="NCBI Taxonomy" id="1455569"/>
    <lineage>
        <taxon>Bacteria</taxon>
        <taxon>Pseudomonadati</taxon>
        <taxon>Bacteroidota</taxon>
        <taxon>Flavobacteriia</taxon>
        <taxon>Flavobacteriales</taxon>
        <taxon>Flavobacteriaceae</taxon>
        <taxon>Flavobacterium</taxon>
    </lineage>
</organism>
<evidence type="ECO:0000313" key="2">
    <source>
        <dbReference type="EMBL" id="MFC0079872.1"/>
    </source>
</evidence>
<gene>
    <name evidence="2" type="ORF">ACFFLS_22695</name>
</gene>
<reference evidence="2 3" key="1">
    <citation type="submission" date="2024-09" db="EMBL/GenBank/DDBJ databases">
        <authorList>
            <person name="Sun Q."/>
            <person name="Mori K."/>
        </authorList>
    </citation>
    <scope>NUCLEOTIDE SEQUENCE [LARGE SCALE GENOMIC DNA]</scope>
    <source>
        <strain evidence="2 3">CGMCC 1.12926</strain>
    </source>
</reference>
<name>A0ABV6C0U2_9FLAO</name>
<accession>A0ABV6C0U2</accession>
<proteinExistence type="predicted"/>
<keyword evidence="3" id="KW-1185">Reference proteome</keyword>
<keyword evidence="1" id="KW-0472">Membrane</keyword>
<evidence type="ECO:0000256" key="1">
    <source>
        <dbReference type="SAM" id="Phobius"/>
    </source>
</evidence>
<feature type="transmembrane region" description="Helical" evidence="1">
    <location>
        <begin position="38"/>
        <end position="55"/>
    </location>
</feature>
<feature type="transmembrane region" description="Helical" evidence="1">
    <location>
        <begin position="7"/>
        <end position="26"/>
    </location>
</feature>
<protein>
    <submittedName>
        <fullName evidence="2">Uncharacterized protein</fullName>
    </submittedName>
</protein>
<keyword evidence="1" id="KW-1133">Transmembrane helix</keyword>
<evidence type="ECO:0000313" key="3">
    <source>
        <dbReference type="Proteomes" id="UP001589734"/>
    </source>
</evidence>
<sequence length="63" mass="7394">MKTLKIIARIILLILILLSLFMWLIIGASSHNIKTEDRVLPLFFALAFAIFLYLTKYLKRKEN</sequence>
<keyword evidence="1" id="KW-0812">Transmembrane</keyword>
<dbReference type="EMBL" id="JBHLYW010000029">
    <property type="protein sequence ID" value="MFC0079872.1"/>
    <property type="molecule type" value="Genomic_DNA"/>
</dbReference>
<dbReference type="Proteomes" id="UP001589734">
    <property type="component" value="Unassembled WGS sequence"/>
</dbReference>
<dbReference type="RefSeq" id="WP_379683126.1">
    <property type="nucleotide sequence ID" value="NZ_JBHLYW010000029.1"/>
</dbReference>